<dbReference type="RefSeq" id="WP_069117467.1">
    <property type="nucleotide sequence ID" value="NZ_CP017015.1"/>
</dbReference>
<name>A0A1B3SM90_9MOLU</name>
<dbReference type="HAMAP" id="MF_00093">
    <property type="entry name" value="Rel_fac_1"/>
    <property type="match status" value="1"/>
</dbReference>
<comment type="PTM">
    <text evidence="8">Methylated by PrmC. Methylation increases the termination efficiency of RF1.</text>
</comment>
<sequence>MNKKTIEALDVILKRVETIDLELQKDDTLKDIKLMTVLNKERASLEEKANKYIEYKKVEADINDAKEVLDKEKDPELRDLAKMQLEEANIQIEKIEQELELLLLPKDINDDKNVIFEIRGAAGGDEANIFAGDLFRMYSKFAEKNNWKIDVLDQNESTAGGFSQISFMVKGENVYSKMKFESGGHRVQRVPKTESKGRIQTSTATVAVLPEISDVEVEIKASDLRIDTYRSSGAGGQHVNTTDSAVRITHIPTGIVAASQDGRSQHDNKDKAMTMLRARVYEAELEKQNSEAANMRKNAVGSGARSEKIRTYNYAQNRVTDHRINLSLNKLDQVMEGNIDELITELINNAQKELIAQQIEQSS</sequence>
<comment type="similarity">
    <text evidence="3 8">Belongs to the prokaryotic/mitochondrial release factor family.</text>
</comment>
<dbReference type="NCBIfam" id="TIGR00019">
    <property type="entry name" value="prfA"/>
    <property type="match status" value="1"/>
</dbReference>
<dbReference type="FunFam" id="3.30.70.1660:FF:000002">
    <property type="entry name" value="Peptide chain release factor 1"/>
    <property type="match status" value="1"/>
</dbReference>
<dbReference type="Gene3D" id="3.30.70.1660">
    <property type="match status" value="1"/>
</dbReference>
<dbReference type="KEGG" id="shj:SHELI_v1c11020"/>
<dbReference type="InterPro" id="IPR004373">
    <property type="entry name" value="RF-1"/>
</dbReference>
<dbReference type="PANTHER" id="PTHR43804">
    <property type="entry name" value="LD18447P"/>
    <property type="match status" value="1"/>
</dbReference>
<dbReference type="GO" id="GO:0016149">
    <property type="term" value="F:translation release factor activity, codon specific"/>
    <property type="evidence" value="ECO:0007669"/>
    <property type="project" value="UniProtKB-UniRule"/>
</dbReference>
<evidence type="ECO:0000256" key="7">
    <source>
        <dbReference type="ARBA" id="ARBA00050039"/>
    </source>
</evidence>
<dbReference type="OrthoDB" id="9806673at2"/>
<evidence type="ECO:0000256" key="4">
    <source>
        <dbReference type="ARBA" id="ARBA00022481"/>
    </source>
</evidence>
<dbReference type="InterPro" id="IPR000352">
    <property type="entry name" value="Pep_chain_release_fac_I"/>
</dbReference>
<dbReference type="AlphaFoldDB" id="A0A1B3SM90"/>
<evidence type="ECO:0000259" key="9">
    <source>
        <dbReference type="PROSITE" id="PS00745"/>
    </source>
</evidence>
<dbReference type="PANTHER" id="PTHR43804:SF7">
    <property type="entry name" value="LD18447P"/>
    <property type="match status" value="1"/>
</dbReference>
<dbReference type="STRING" id="216938.SHELI_v1c11020"/>
<comment type="function">
    <text evidence="1 8">Peptide chain release factor 1 directs the termination of translation in response to the peptide chain termination codons UAG and UAA.</text>
</comment>
<organism evidence="10 11">
    <name type="scientific">Spiroplasma helicoides</name>
    <dbReference type="NCBI Taxonomy" id="216938"/>
    <lineage>
        <taxon>Bacteria</taxon>
        <taxon>Bacillati</taxon>
        <taxon>Mycoplasmatota</taxon>
        <taxon>Mollicutes</taxon>
        <taxon>Entomoplasmatales</taxon>
        <taxon>Spiroplasmataceae</taxon>
        <taxon>Spiroplasma</taxon>
    </lineage>
</organism>
<dbReference type="Pfam" id="PF03462">
    <property type="entry name" value="PCRF"/>
    <property type="match status" value="1"/>
</dbReference>
<proteinExistence type="inferred from homology"/>
<feature type="modified residue" description="N5-methylglutamine" evidence="8">
    <location>
        <position position="237"/>
    </location>
</feature>
<evidence type="ECO:0000313" key="10">
    <source>
        <dbReference type="EMBL" id="AOG61049.1"/>
    </source>
</evidence>
<evidence type="ECO:0000256" key="3">
    <source>
        <dbReference type="ARBA" id="ARBA00010835"/>
    </source>
</evidence>
<dbReference type="PROSITE" id="PS00745">
    <property type="entry name" value="RF_PROK_I"/>
    <property type="match status" value="1"/>
</dbReference>
<dbReference type="Gene3D" id="6.10.140.1950">
    <property type="match status" value="1"/>
</dbReference>
<dbReference type="InterPro" id="IPR050057">
    <property type="entry name" value="Prokaryotic/Mito_RF"/>
</dbReference>
<dbReference type="FunFam" id="3.30.70.1660:FF:000004">
    <property type="entry name" value="Peptide chain release factor 1"/>
    <property type="match status" value="1"/>
</dbReference>
<comment type="subcellular location">
    <subcellularLocation>
        <location evidence="2 8">Cytoplasm</location>
    </subcellularLocation>
</comment>
<keyword evidence="6 8" id="KW-0648">Protein biosynthesis</keyword>
<dbReference type="Gene3D" id="3.30.160.20">
    <property type="match status" value="1"/>
</dbReference>
<evidence type="ECO:0000256" key="1">
    <source>
        <dbReference type="ARBA" id="ARBA00002986"/>
    </source>
</evidence>
<evidence type="ECO:0000256" key="8">
    <source>
        <dbReference type="HAMAP-Rule" id="MF_00093"/>
    </source>
</evidence>
<keyword evidence="11" id="KW-1185">Reference proteome</keyword>
<dbReference type="EMBL" id="CP017015">
    <property type="protein sequence ID" value="AOG61049.1"/>
    <property type="molecule type" value="Genomic_DNA"/>
</dbReference>
<evidence type="ECO:0000256" key="6">
    <source>
        <dbReference type="ARBA" id="ARBA00022917"/>
    </source>
</evidence>
<feature type="domain" description="Prokaryotic-type class I peptide chain release factors" evidence="9">
    <location>
        <begin position="230"/>
        <end position="246"/>
    </location>
</feature>
<dbReference type="NCBIfam" id="NF001859">
    <property type="entry name" value="PRK00591.1"/>
    <property type="match status" value="1"/>
</dbReference>
<reference evidence="10 11" key="1">
    <citation type="submission" date="2016-08" db="EMBL/GenBank/DDBJ databases">
        <title>Complete genome sequence of Spiroplasma helicoides TABS-2 (DSM 22551).</title>
        <authorList>
            <person name="Shen W.-Y."/>
            <person name="Lo W.-S."/>
            <person name="Lai Y.-C."/>
            <person name="Kuo C.-H."/>
        </authorList>
    </citation>
    <scope>NUCLEOTIDE SEQUENCE [LARGE SCALE GENOMIC DNA]</scope>
    <source>
        <strain evidence="10 11">TABS-2</strain>
    </source>
</reference>
<dbReference type="InterPro" id="IPR045853">
    <property type="entry name" value="Pep_chain_release_fac_I_sf"/>
</dbReference>
<dbReference type="GO" id="GO:0005829">
    <property type="term" value="C:cytosol"/>
    <property type="evidence" value="ECO:0007669"/>
    <property type="project" value="UniProtKB-ARBA"/>
</dbReference>
<dbReference type="SMART" id="SM00937">
    <property type="entry name" value="PCRF"/>
    <property type="match status" value="1"/>
</dbReference>
<keyword evidence="4 8" id="KW-0488">Methylation</keyword>
<evidence type="ECO:0000256" key="5">
    <source>
        <dbReference type="ARBA" id="ARBA00022490"/>
    </source>
</evidence>
<protein>
    <recommendedName>
        <fullName evidence="7 8">Peptide chain release factor 1</fullName>
        <shortName evidence="8">RF-1</shortName>
    </recommendedName>
</protein>
<accession>A0A1B3SM90</accession>
<dbReference type="FunFam" id="3.30.160.20:FF:000004">
    <property type="entry name" value="Peptide chain release factor 1"/>
    <property type="match status" value="1"/>
</dbReference>
<keyword evidence="5 8" id="KW-0963">Cytoplasm</keyword>
<evidence type="ECO:0000256" key="2">
    <source>
        <dbReference type="ARBA" id="ARBA00004496"/>
    </source>
</evidence>
<dbReference type="InterPro" id="IPR005139">
    <property type="entry name" value="PCRF"/>
</dbReference>
<dbReference type="Pfam" id="PF00472">
    <property type="entry name" value="RF-1"/>
    <property type="match status" value="1"/>
</dbReference>
<dbReference type="PATRIC" id="fig|216938.3.peg.1121"/>
<evidence type="ECO:0000313" key="11">
    <source>
        <dbReference type="Proteomes" id="UP000094378"/>
    </source>
</evidence>
<gene>
    <name evidence="8 10" type="primary">prfA</name>
    <name evidence="10" type="ORF">SHELI_v1c11020</name>
</gene>
<dbReference type="SUPFAM" id="SSF75620">
    <property type="entry name" value="Release factor"/>
    <property type="match status" value="1"/>
</dbReference>
<dbReference type="Proteomes" id="UP000094378">
    <property type="component" value="Chromosome"/>
</dbReference>